<dbReference type="GO" id="GO:0019760">
    <property type="term" value="P:glucosinolate metabolic process"/>
    <property type="evidence" value="ECO:0007669"/>
    <property type="project" value="UniProtKB-ARBA"/>
</dbReference>
<reference evidence="4 5" key="2">
    <citation type="journal article" date="2015" name="Eukaryot. Cell">
        <title>Asexual propagation of a virulent clone complex in a human and feline outbreak of sporotrichosis.</title>
        <authorList>
            <person name="Teixeira Mde M."/>
            <person name="Rodrigues A.M."/>
            <person name="Tsui C.K."/>
            <person name="de Almeida L.G."/>
            <person name="Van Diepeningen A.D."/>
            <person name="van den Ende B.G."/>
            <person name="Fernandes G.F."/>
            <person name="Kano R."/>
            <person name="Hamelin R.C."/>
            <person name="Lopes-Bezerra L.M."/>
            <person name="Vasconcelos A.T."/>
            <person name="de Hoog S."/>
            <person name="de Camargo Z.P."/>
            <person name="Felipe M.S."/>
        </authorList>
    </citation>
    <scope>NUCLEOTIDE SEQUENCE [LARGE SCALE GENOMIC DNA]</scope>
    <source>
        <strain evidence="4 5">1099-18</strain>
    </source>
</reference>
<evidence type="ECO:0000256" key="3">
    <source>
        <dbReference type="SAM" id="MobiDB-lite"/>
    </source>
</evidence>
<dbReference type="InterPro" id="IPR015915">
    <property type="entry name" value="Kelch-typ_b-propeller"/>
</dbReference>
<feature type="compositionally biased region" description="Low complexity" evidence="3">
    <location>
        <begin position="147"/>
        <end position="174"/>
    </location>
</feature>
<keyword evidence="2" id="KW-0408">Iron</keyword>
<protein>
    <submittedName>
        <fullName evidence="4">Kelch repeat protein</fullName>
    </submittedName>
</protein>
<dbReference type="PANTHER" id="PTHR47435">
    <property type="entry name" value="KELCH REPEAT PROTEIN (AFU_ORTHOLOGUE AFUA_5G12780)"/>
    <property type="match status" value="1"/>
</dbReference>
<evidence type="ECO:0000313" key="5">
    <source>
        <dbReference type="Proteomes" id="UP000033710"/>
    </source>
</evidence>
<dbReference type="RefSeq" id="XP_016587397.1">
    <property type="nucleotide sequence ID" value="XM_016735401.1"/>
</dbReference>
<comment type="caution">
    <text evidence="4">The sequence shown here is derived from an EMBL/GenBank/DDBJ whole genome shotgun (WGS) entry which is preliminary data.</text>
</comment>
<proteinExistence type="predicted"/>
<dbReference type="KEGG" id="ssck:SPSK_08814"/>
<feature type="region of interest" description="Disordered" evidence="3">
    <location>
        <begin position="144"/>
        <end position="203"/>
    </location>
</feature>
<feature type="compositionally biased region" description="Basic and acidic residues" evidence="3">
    <location>
        <begin position="176"/>
        <end position="188"/>
    </location>
</feature>
<reference evidence="4 5" key="1">
    <citation type="journal article" date="2014" name="BMC Genomics">
        <title>Comparative genomics of the major fungal agents of human and animal Sporotrichosis: Sporothrix schenckii and Sporothrix brasiliensis.</title>
        <authorList>
            <person name="Teixeira M.M."/>
            <person name="de Almeida L.G."/>
            <person name="Kubitschek-Barreira P."/>
            <person name="Alves F.L."/>
            <person name="Kioshima E.S."/>
            <person name="Abadio A.K."/>
            <person name="Fernandes L."/>
            <person name="Derengowski L.S."/>
            <person name="Ferreira K.S."/>
            <person name="Souza R.C."/>
            <person name="Ruiz J.C."/>
            <person name="de Andrade N.C."/>
            <person name="Paes H.C."/>
            <person name="Nicola A.M."/>
            <person name="Albuquerque P."/>
            <person name="Gerber A.L."/>
            <person name="Martins V.P."/>
            <person name="Peconick L.D."/>
            <person name="Neto A.V."/>
            <person name="Chaucanez C.B."/>
            <person name="Silva P.A."/>
            <person name="Cunha O.L."/>
            <person name="de Oliveira F.F."/>
            <person name="dos Santos T.C."/>
            <person name="Barros A.L."/>
            <person name="Soares M.A."/>
            <person name="de Oliveira L.M."/>
            <person name="Marini M.M."/>
            <person name="Villalobos-Duno H."/>
            <person name="Cunha M.M."/>
            <person name="de Hoog S."/>
            <person name="da Silveira J.F."/>
            <person name="Henrissat B."/>
            <person name="Nino-Vega G.A."/>
            <person name="Cisalpino P.S."/>
            <person name="Mora-Montes H.M."/>
            <person name="Almeida S.R."/>
            <person name="Stajich J.E."/>
            <person name="Lopes-Bezerra L.M."/>
            <person name="Vasconcelos A.T."/>
            <person name="Felipe M.S."/>
        </authorList>
    </citation>
    <scope>NUCLEOTIDE SEQUENCE [LARGE SCALE GENOMIC DNA]</scope>
    <source>
        <strain evidence="4 5">1099-18</strain>
    </source>
</reference>
<dbReference type="PANTHER" id="PTHR47435:SF4">
    <property type="entry name" value="KELCH REPEAT PROTEIN (AFU_ORTHOLOGUE AFUA_5G12780)"/>
    <property type="match status" value="1"/>
</dbReference>
<dbReference type="OrthoDB" id="10250130at2759"/>
<evidence type="ECO:0000313" key="4">
    <source>
        <dbReference type="EMBL" id="KJR84721.1"/>
    </source>
</evidence>
<accession>A0A0F2M985</accession>
<dbReference type="Proteomes" id="UP000033710">
    <property type="component" value="Unassembled WGS sequence"/>
</dbReference>
<organism evidence="4 5">
    <name type="scientific">Sporothrix schenckii 1099-18</name>
    <dbReference type="NCBI Taxonomy" id="1397361"/>
    <lineage>
        <taxon>Eukaryota</taxon>
        <taxon>Fungi</taxon>
        <taxon>Dikarya</taxon>
        <taxon>Ascomycota</taxon>
        <taxon>Pezizomycotina</taxon>
        <taxon>Sordariomycetes</taxon>
        <taxon>Sordariomycetidae</taxon>
        <taxon>Ophiostomatales</taxon>
        <taxon>Ophiostomataceae</taxon>
        <taxon>Sporothrix</taxon>
    </lineage>
</organism>
<keyword evidence="1" id="KW-0677">Repeat</keyword>
<gene>
    <name evidence="4" type="ORF">SPSK_08814</name>
</gene>
<dbReference type="AlphaFoldDB" id="A0A0F2M985"/>
<dbReference type="Pfam" id="PF01344">
    <property type="entry name" value="Kelch_1"/>
    <property type="match status" value="1"/>
</dbReference>
<dbReference type="VEuPathDB" id="FungiDB:SPSK_08814"/>
<dbReference type="InterPro" id="IPR006652">
    <property type="entry name" value="Kelch_1"/>
</dbReference>
<dbReference type="Gene3D" id="2.120.10.80">
    <property type="entry name" value="Kelch-type beta propeller"/>
    <property type="match status" value="2"/>
</dbReference>
<evidence type="ECO:0000256" key="2">
    <source>
        <dbReference type="ARBA" id="ARBA00023004"/>
    </source>
</evidence>
<sequence length="657" mass="68718">MEQIQQLKRRTTDLLQSLPETLSPTKTAFGNIFSSSQTAAPQDDSLKGTWQRVAIPSLPRSSSSINVVAGTAYVFGGESVNARKPVDNVMHALVLPTGSASADYYAIKAAPAKKPAVPEAPKLTISEPPPESDPVAIVEPQLVTPDSTVSGEEAETATTTTGSEGQGEAAEAVGLDSKDAKGKGRATEQDSTGAVDEIPLPGPALGDVPSPRVGHATAVIGNRIFLFGGRGGPDMKPLEERGRVWVFDTKTHTWSFLDPLAPSAPVPLQAVPETGHAATVATTAAAPSSVNRPIFPEARSYHAATASDLPASADDPLSSSFAKRGRVSSWKEWVEGDMAEVGTPQRPIVGNIAARARDADSDGYGTFIVHGGCLASGGRTNDLWAFDVRTRVWQALPSAPGLPRGGTSICISRNRLYRFGGFNGSTEEGGRLDFLQLELNALTETSVDDADVTLAAKGAWQSIVAETNPVVSNTASVAADSAAAEEATAGRGSDAAPLVSGATWPGDRSVSSLETISAGGGWEYLVLALGERTPSGTGHEAAGTFWRDVWAFQVPSDNFSAASVSNAVRYVLPRRLFGGASGAGEGRWSRVVTAPYDADDDTAGEGPEFGPEARGWIASSRIGELEENGIVIFGGLNEKNQRLGDAWIFRLGADTRE</sequence>
<dbReference type="EMBL" id="AXCR01000007">
    <property type="protein sequence ID" value="KJR84721.1"/>
    <property type="molecule type" value="Genomic_DNA"/>
</dbReference>
<name>A0A0F2M985_SPOSC</name>
<dbReference type="GeneID" id="27670678"/>
<evidence type="ECO:0000256" key="1">
    <source>
        <dbReference type="ARBA" id="ARBA00022737"/>
    </source>
</evidence>
<dbReference type="SUPFAM" id="SSF117281">
    <property type="entry name" value="Kelch motif"/>
    <property type="match status" value="1"/>
</dbReference>